<keyword evidence="4" id="KW-1185">Reference proteome</keyword>
<evidence type="ECO:0000256" key="2">
    <source>
        <dbReference type="ARBA" id="ARBA00023002"/>
    </source>
</evidence>
<dbReference type="AlphaFoldDB" id="A0AAD7UFP7"/>
<evidence type="ECO:0000313" key="4">
    <source>
        <dbReference type="Proteomes" id="UP001230188"/>
    </source>
</evidence>
<dbReference type="GO" id="GO:0016491">
    <property type="term" value="F:oxidoreductase activity"/>
    <property type="evidence" value="ECO:0007669"/>
    <property type="project" value="UniProtKB-KW"/>
</dbReference>
<comment type="similarity">
    <text evidence="1">Belongs to the short-chain dehydrogenases/reductases (SDR) family.</text>
</comment>
<gene>
    <name evidence="3" type="ORF">CTAYLR_004578</name>
</gene>
<evidence type="ECO:0008006" key="5">
    <source>
        <dbReference type="Google" id="ProtNLM"/>
    </source>
</evidence>
<proteinExistence type="inferred from homology"/>
<organism evidence="3 4">
    <name type="scientific">Chrysophaeum taylorii</name>
    <dbReference type="NCBI Taxonomy" id="2483200"/>
    <lineage>
        <taxon>Eukaryota</taxon>
        <taxon>Sar</taxon>
        <taxon>Stramenopiles</taxon>
        <taxon>Ochrophyta</taxon>
        <taxon>Pelagophyceae</taxon>
        <taxon>Pelagomonadales</taxon>
        <taxon>Pelagomonadaceae</taxon>
        <taxon>Chrysophaeum</taxon>
    </lineage>
</organism>
<dbReference type="Gene3D" id="3.40.50.720">
    <property type="entry name" value="NAD(P)-binding Rossmann-like Domain"/>
    <property type="match status" value="1"/>
</dbReference>
<dbReference type="InterPro" id="IPR036291">
    <property type="entry name" value="NAD(P)-bd_dom_sf"/>
</dbReference>
<comment type="caution">
    <text evidence="3">The sequence shown here is derived from an EMBL/GenBank/DDBJ whole genome shotgun (WGS) entry which is preliminary data.</text>
</comment>
<evidence type="ECO:0000256" key="1">
    <source>
        <dbReference type="ARBA" id="ARBA00006484"/>
    </source>
</evidence>
<keyword evidence="2" id="KW-0560">Oxidoreductase</keyword>
<accession>A0AAD7UFP7</accession>
<protein>
    <recommendedName>
        <fullName evidence="5">SDR family NAD(P)-dependent oxidoreductase</fullName>
    </recommendedName>
</protein>
<name>A0AAD7UFP7_9STRA</name>
<dbReference type="Pfam" id="PF00106">
    <property type="entry name" value="adh_short"/>
    <property type="match status" value="1"/>
</dbReference>
<reference evidence="3" key="1">
    <citation type="submission" date="2023-01" db="EMBL/GenBank/DDBJ databases">
        <title>Metagenome sequencing of chrysophaentin producing Chrysophaeum taylorii.</title>
        <authorList>
            <person name="Davison J."/>
            <person name="Bewley C."/>
        </authorList>
    </citation>
    <scope>NUCLEOTIDE SEQUENCE</scope>
    <source>
        <strain evidence="3">NIES-1699</strain>
    </source>
</reference>
<dbReference type="PANTHER" id="PTHR24320:SF148">
    <property type="entry name" value="NAD(P)-BINDING ROSSMANN-FOLD SUPERFAMILY PROTEIN"/>
    <property type="match status" value="1"/>
</dbReference>
<dbReference type="Proteomes" id="UP001230188">
    <property type="component" value="Unassembled WGS sequence"/>
</dbReference>
<dbReference type="EMBL" id="JAQMWT010000360">
    <property type="protein sequence ID" value="KAJ8603128.1"/>
    <property type="molecule type" value="Genomic_DNA"/>
</dbReference>
<dbReference type="SUPFAM" id="SSF51735">
    <property type="entry name" value="NAD(P)-binding Rossmann-fold domains"/>
    <property type="match status" value="1"/>
</dbReference>
<evidence type="ECO:0000313" key="3">
    <source>
        <dbReference type="EMBL" id="KAJ8603128.1"/>
    </source>
</evidence>
<dbReference type="PRINTS" id="PR00081">
    <property type="entry name" value="GDHRDH"/>
</dbReference>
<dbReference type="InterPro" id="IPR002347">
    <property type="entry name" value="SDR_fam"/>
</dbReference>
<sequence>MFRRLRWIFFGLCDELAHNLLPSQQICDVPPKRVLVTGGTSGIGEATCRRLGANAIVGGRNMTRAREIASEIGASCVRVDLSSPAAAVASARRARAFHPDVLVNNAAVMGKSRSETMRVNVVATAAFTRALGAPVVVNVGSSSHLRAQRFTDPKLLADDTKDDLRAYAASKLCLMHYSQLLREEGVCVRDCHPGIVWTPMLKEYLRYPNLVEATGLRRLLFKHPAAAATSLLTAAFLPNNLTGYVVHNRLQPPTSLRISPAVHDPKAIAWTKENILKEIYTT</sequence>
<dbReference type="PANTHER" id="PTHR24320">
    <property type="entry name" value="RETINOL DEHYDROGENASE"/>
    <property type="match status" value="1"/>
</dbReference>